<dbReference type="Proteomes" id="UP000198742">
    <property type="component" value="Unassembled WGS sequence"/>
</dbReference>
<feature type="chain" id="PRO_5011587350" description="DUF642 domain-containing protein" evidence="1">
    <location>
        <begin position="33"/>
        <end position="193"/>
    </location>
</feature>
<dbReference type="OrthoDB" id="9869252at2"/>
<proteinExistence type="predicted"/>
<evidence type="ECO:0000313" key="2">
    <source>
        <dbReference type="EMBL" id="SEC19604.1"/>
    </source>
</evidence>
<dbReference type="EMBL" id="FNRT01000002">
    <property type="protein sequence ID" value="SEC19604.1"/>
    <property type="molecule type" value="Genomic_DNA"/>
</dbReference>
<gene>
    <name evidence="2" type="ORF">SAMN04489844_1857</name>
</gene>
<reference evidence="3" key="1">
    <citation type="submission" date="2016-10" db="EMBL/GenBank/DDBJ databases">
        <authorList>
            <person name="Varghese N."/>
            <person name="Submissions S."/>
        </authorList>
    </citation>
    <scope>NUCLEOTIDE SEQUENCE [LARGE SCALE GENOMIC DNA]</scope>
    <source>
        <strain evidence="3">DSM 22017</strain>
    </source>
</reference>
<sequence length="193" mass="20137">MEALRPSRRAIARSAVWTVPVIAVAATAPAFAASPCDCAGFSVPAFPASGTLGNGWSLSSNNVSSGGGTDRFENGSFVTVEDSTRYDTRTVTASRSICVTAGKTYRFQYSWTAYLINNRKMTSVLQVNGQAVANSQIDTSTSQASGTRNVTWMSNASGTVTMSFLHTVTPPGLLGGNLTGDDITINSVTASCS</sequence>
<protein>
    <recommendedName>
        <fullName evidence="4">DUF642 domain-containing protein</fullName>
    </recommendedName>
</protein>
<evidence type="ECO:0008006" key="4">
    <source>
        <dbReference type="Google" id="ProtNLM"/>
    </source>
</evidence>
<keyword evidence="1" id="KW-0732">Signal</keyword>
<keyword evidence="3" id="KW-1185">Reference proteome</keyword>
<evidence type="ECO:0000256" key="1">
    <source>
        <dbReference type="SAM" id="SignalP"/>
    </source>
</evidence>
<name>A0A1H4QJ81_9ACTN</name>
<feature type="signal peptide" evidence="1">
    <location>
        <begin position="1"/>
        <end position="32"/>
    </location>
</feature>
<dbReference type="AlphaFoldDB" id="A0A1H4QJ81"/>
<accession>A0A1H4QJ81</accession>
<organism evidence="2 3">
    <name type="scientific">Nocardioides exalbidus</name>
    <dbReference type="NCBI Taxonomy" id="402596"/>
    <lineage>
        <taxon>Bacteria</taxon>
        <taxon>Bacillati</taxon>
        <taxon>Actinomycetota</taxon>
        <taxon>Actinomycetes</taxon>
        <taxon>Propionibacteriales</taxon>
        <taxon>Nocardioidaceae</taxon>
        <taxon>Nocardioides</taxon>
    </lineage>
</organism>
<evidence type="ECO:0000313" key="3">
    <source>
        <dbReference type="Proteomes" id="UP000198742"/>
    </source>
</evidence>
<dbReference type="RefSeq" id="WP_090968850.1">
    <property type="nucleotide sequence ID" value="NZ_FNRT01000002.1"/>
</dbReference>